<proteinExistence type="predicted"/>
<dbReference type="EMBL" id="CM047900">
    <property type="protein sequence ID" value="KAJ0098432.1"/>
    <property type="molecule type" value="Genomic_DNA"/>
</dbReference>
<comment type="caution">
    <text evidence="1">The sequence shown here is derived from an EMBL/GenBank/DDBJ whole genome shotgun (WGS) entry which is preliminary data.</text>
</comment>
<gene>
    <name evidence="1" type="ORF">Patl1_20669</name>
</gene>
<evidence type="ECO:0000313" key="1">
    <source>
        <dbReference type="EMBL" id="KAJ0098432.1"/>
    </source>
</evidence>
<organism evidence="1 2">
    <name type="scientific">Pistacia atlantica</name>
    <dbReference type="NCBI Taxonomy" id="434234"/>
    <lineage>
        <taxon>Eukaryota</taxon>
        <taxon>Viridiplantae</taxon>
        <taxon>Streptophyta</taxon>
        <taxon>Embryophyta</taxon>
        <taxon>Tracheophyta</taxon>
        <taxon>Spermatophyta</taxon>
        <taxon>Magnoliopsida</taxon>
        <taxon>eudicotyledons</taxon>
        <taxon>Gunneridae</taxon>
        <taxon>Pentapetalae</taxon>
        <taxon>rosids</taxon>
        <taxon>malvids</taxon>
        <taxon>Sapindales</taxon>
        <taxon>Anacardiaceae</taxon>
        <taxon>Pistacia</taxon>
    </lineage>
</organism>
<dbReference type="Proteomes" id="UP001164250">
    <property type="component" value="Chromosome 4"/>
</dbReference>
<keyword evidence="2" id="KW-1185">Reference proteome</keyword>
<sequence>MMIRARIFLQQQHSRFPFLRIEKPTLAKAISNHTTASFIRVVGSGFVHKNPVCLLDNCKACIANWLVGVSFHPAKGNAPAVIFIKEVDAFAAARFDTNWS</sequence>
<protein>
    <submittedName>
        <fullName evidence="1">Uncharacterized protein</fullName>
    </submittedName>
</protein>
<accession>A0ACC1BHY7</accession>
<evidence type="ECO:0000313" key="2">
    <source>
        <dbReference type="Proteomes" id="UP001164250"/>
    </source>
</evidence>
<name>A0ACC1BHY7_9ROSI</name>
<reference evidence="2" key="1">
    <citation type="journal article" date="2023" name="G3 (Bethesda)">
        <title>Genome assembly and association tests identify interacting loci associated with vigor, precocity, and sex in interspecific pistachio rootstocks.</title>
        <authorList>
            <person name="Palmer W."/>
            <person name="Jacygrad E."/>
            <person name="Sagayaradj S."/>
            <person name="Cavanaugh K."/>
            <person name="Han R."/>
            <person name="Bertier L."/>
            <person name="Beede B."/>
            <person name="Kafkas S."/>
            <person name="Golino D."/>
            <person name="Preece J."/>
            <person name="Michelmore R."/>
        </authorList>
    </citation>
    <scope>NUCLEOTIDE SEQUENCE [LARGE SCALE GENOMIC DNA]</scope>
</reference>